<organism evidence="10 11">
    <name type="scientific">Candidatus Berkelbacteria bacterium CG_4_10_14_0_8_um_filter_42_34</name>
    <dbReference type="NCBI Taxonomy" id="1974502"/>
    <lineage>
        <taxon>Bacteria</taxon>
        <taxon>Candidatus Berkelbacteria</taxon>
    </lineage>
</organism>
<dbReference type="Proteomes" id="UP000231332">
    <property type="component" value="Unassembled WGS sequence"/>
</dbReference>
<evidence type="ECO:0000256" key="3">
    <source>
        <dbReference type="ARBA" id="ARBA00011890"/>
    </source>
</evidence>
<reference evidence="11" key="1">
    <citation type="submission" date="2017-09" db="EMBL/GenBank/DDBJ databases">
        <title>Depth-based differentiation of microbial function through sediment-hosted aquifers and enrichment of novel symbionts in the deep terrestrial subsurface.</title>
        <authorList>
            <person name="Probst A.J."/>
            <person name="Ladd B."/>
            <person name="Jarett J.K."/>
            <person name="Geller-Mcgrath D.E."/>
            <person name="Sieber C.M.K."/>
            <person name="Emerson J.B."/>
            <person name="Anantharaman K."/>
            <person name="Thomas B.C."/>
            <person name="Malmstrom R."/>
            <person name="Stieglmeier M."/>
            <person name="Klingl A."/>
            <person name="Woyke T."/>
            <person name="Ryan C.M."/>
            <person name="Banfield J.F."/>
        </authorList>
    </citation>
    <scope>NUCLEOTIDE SEQUENCE [LARGE SCALE GENOMIC DNA]</scope>
</reference>
<evidence type="ECO:0000256" key="6">
    <source>
        <dbReference type="ARBA" id="ARBA00022603"/>
    </source>
</evidence>
<dbReference type="GO" id="GO:0005737">
    <property type="term" value="C:cytoplasm"/>
    <property type="evidence" value="ECO:0007669"/>
    <property type="project" value="UniProtKB-SubCell"/>
</dbReference>
<sequence>MNHGEDLINEAFEEVDRRNFVLPEYLDSAYDDIPLPIGEGQTISQPTTVRMMLEWLDAKPGDKVLDVGSGSGWTTALLSDIVGPKGTVYAVELVPELKNFGEENCRKADIRNAKFFLAETKLGLLKFAPFDRILVSAAAEELPEELPDQLKDGGKLVVPVGNSIFEIKKEKNKIKSLEHQG</sequence>
<dbReference type="GO" id="GO:0030091">
    <property type="term" value="P:protein repair"/>
    <property type="evidence" value="ECO:0007669"/>
    <property type="project" value="UniProtKB-UniRule"/>
</dbReference>
<dbReference type="SUPFAM" id="SSF53335">
    <property type="entry name" value="S-adenosyl-L-methionine-dependent methyltransferases"/>
    <property type="match status" value="1"/>
</dbReference>
<comment type="subcellular location">
    <subcellularLocation>
        <location evidence="1">Cytoplasm</location>
    </subcellularLocation>
</comment>
<proteinExistence type="inferred from homology"/>
<feature type="non-terminal residue" evidence="10">
    <location>
        <position position="181"/>
    </location>
</feature>
<dbReference type="CDD" id="cd02440">
    <property type="entry name" value="AdoMet_MTases"/>
    <property type="match status" value="1"/>
</dbReference>
<accession>A0A2M7SWD4</accession>
<keyword evidence="6 10" id="KW-0489">Methyltransferase</keyword>
<evidence type="ECO:0000256" key="9">
    <source>
        <dbReference type="NCBIfam" id="TIGR00080"/>
    </source>
</evidence>
<dbReference type="EC" id="2.1.1.77" evidence="3 9"/>
<evidence type="ECO:0000256" key="8">
    <source>
        <dbReference type="ARBA" id="ARBA00022691"/>
    </source>
</evidence>
<dbReference type="GO" id="GO:0032259">
    <property type="term" value="P:methylation"/>
    <property type="evidence" value="ECO:0007669"/>
    <property type="project" value="UniProtKB-KW"/>
</dbReference>
<evidence type="ECO:0000256" key="4">
    <source>
        <dbReference type="ARBA" id="ARBA00013346"/>
    </source>
</evidence>
<protein>
    <recommendedName>
        <fullName evidence="4 9">Protein-L-isoaspartate O-methyltransferase</fullName>
        <ecNumber evidence="3 9">2.1.1.77</ecNumber>
    </recommendedName>
</protein>
<keyword evidence="5" id="KW-0963">Cytoplasm</keyword>
<name>A0A2M7SWD4_9BACT</name>
<dbReference type="AlphaFoldDB" id="A0A2M7SWD4"/>
<comment type="caution">
    <text evidence="10">The sequence shown here is derived from an EMBL/GenBank/DDBJ whole genome shotgun (WGS) entry which is preliminary data.</text>
</comment>
<dbReference type="Gene3D" id="3.40.50.150">
    <property type="entry name" value="Vaccinia Virus protein VP39"/>
    <property type="match status" value="1"/>
</dbReference>
<dbReference type="InterPro" id="IPR029063">
    <property type="entry name" value="SAM-dependent_MTases_sf"/>
</dbReference>
<evidence type="ECO:0000256" key="7">
    <source>
        <dbReference type="ARBA" id="ARBA00022679"/>
    </source>
</evidence>
<evidence type="ECO:0000256" key="1">
    <source>
        <dbReference type="ARBA" id="ARBA00004496"/>
    </source>
</evidence>
<dbReference type="PANTHER" id="PTHR11579">
    <property type="entry name" value="PROTEIN-L-ISOASPARTATE O-METHYLTRANSFERASE"/>
    <property type="match status" value="1"/>
</dbReference>
<dbReference type="InterPro" id="IPR000682">
    <property type="entry name" value="PCMT"/>
</dbReference>
<dbReference type="EMBL" id="PFMY01000109">
    <property type="protein sequence ID" value="PIZ27492.1"/>
    <property type="molecule type" value="Genomic_DNA"/>
</dbReference>
<dbReference type="GO" id="GO:0004719">
    <property type="term" value="F:protein-L-isoaspartate (D-aspartate) O-methyltransferase activity"/>
    <property type="evidence" value="ECO:0007669"/>
    <property type="project" value="UniProtKB-UniRule"/>
</dbReference>
<evidence type="ECO:0000313" key="11">
    <source>
        <dbReference type="Proteomes" id="UP000231332"/>
    </source>
</evidence>
<evidence type="ECO:0000256" key="2">
    <source>
        <dbReference type="ARBA" id="ARBA00005369"/>
    </source>
</evidence>
<dbReference type="PANTHER" id="PTHR11579:SF0">
    <property type="entry name" value="PROTEIN-L-ISOASPARTATE(D-ASPARTATE) O-METHYLTRANSFERASE"/>
    <property type="match status" value="1"/>
</dbReference>
<comment type="similarity">
    <text evidence="2">Belongs to the methyltransferase superfamily. L-isoaspartyl/D-aspartyl protein methyltransferase family.</text>
</comment>
<keyword evidence="8" id="KW-0949">S-adenosyl-L-methionine</keyword>
<evidence type="ECO:0000313" key="10">
    <source>
        <dbReference type="EMBL" id="PIZ27492.1"/>
    </source>
</evidence>
<keyword evidence="7 10" id="KW-0808">Transferase</keyword>
<dbReference type="NCBIfam" id="TIGR00080">
    <property type="entry name" value="pimt"/>
    <property type="match status" value="1"/>
</dbReference>
<dbReference type="Pfam" id="PF01135">
    <property type="entry name" value="PCMT"/>
    <property type="match status" value="1"/>
</dbReference>
<gene>
    <name evidence="10" type="primary">pcm</name>
    <name evidence="10" type="ORF">COY45_02195</name>
</gene>
<evidence type="ECO:0000256" key="5">
    <source>
        <dbReference type="ARBA" id="ARBA00022490"/>
    </source>
</evidence>